<reference evidence="3" key="1">
    <citation type="submission" date="2016-11" db="EMBL/GenBank/DDBJ databases">
        <authorList>
            <person name="Varghese N."/>
            <person name="Submissions S."/>
        </authorList>
    </citation>
    <scope>NUCLEOTIDE SEQUENCE [LARGE SCALE GENOMIC DNA]</scope>
    <source>
        <strain evidence="3">DSM 29326</strain>
    </source>
</reference>
<dbReference type="InterPro" id="IPR054597">
    <property type="entry name" value="FeeM_cat"/>
</dbReference>
<sequence length="193" mass="21419">MLRTAKFDVTRVQSDSDLSAVGSFRYDCYLADGLIGSRTDRRFLDEYDYVENAQVYMLKSGDRIGGTIRLHILKGCDARSATMSAFSDILKPKILSGLTLIDGARFAVAPDLGALRLSVARQTLRVYANFAKLHDVDYGIAAVSEERVAFYRMLYGFDQLSEPRSYGGLSKQLVLMGVDLHTSGFADRHARVS</sequence>
<feature type="domain" description="N-acyl amino acid synthase FeeM catalytic core" evidence="1">
    <location>
        <begin position="21"/>
        <end position="179"/>
    </location>
</feature>
<dbReference type="EMBL" id="FQUE01000009">
    <property type="protein sequence ID" value="SHF62696.1"/>
    <property type="molecule type" value="Genomic_DNA"/>
</dbReference>
<keyword evidence="3" id="KW-1185">Reference proteome</keyword>
<dbReference type="SUPFAM" id="SSF55729">
    <property type="entry name" value="Acyl-CoA N-acyltransferases (Nat)"/>
    <property type="match status" value="1"/>
</dbReference>
<dbReference type="STRING" id="366533.SAMN05444339_10952"/>
<proteinExistence type="predicted"/>
<evidence type="ECO:0000259" key="1">
    <source>
        <dbReference type="Pfam" id="PF21926"/>
    </source>
</evidence>
<dbReference type="RefSeq" id="WP_072858239.1">
    <property type="nucleotide sequence ID" value="NZ_FQUE01000009.1"/>
</dbReference>
<gene>
    <name evidence="2" type="ORF">SAMN05444339_10952</name>
</gene>
<name>A0A1M5D6R7_LOKAT</name>
<dbReference type="InterPro" id="IPR016181">
    <property type="entry name" value="Acyl_CoA_acyltransferase"/>
</dbReference>
<dbReference type="Pfam" id="PF21926">
    <property type="entry name" value="FeeM"/>
    <property type="match status" value="1"/>
</dbReference>
<dbReference type="OrthoDB" id="9812697at2"/>
<protein>
    <recommendedName>
        <fullName evidence="1">N-acyl amino acid synthase FeeM catalytic core domain-containing protein</fullName>
    </recommendedName>
</protein>
<accession>A0A1M5D6R7</accession>
<dbReference type="Gene3D" id="3.40.630.30">
    <property type="match status" value="1"/>
</dbReference>
<dbReference type="Proteomes" id="UP000183987">
    <property type="component" value="Unassembled WGS sequence"/>
</dbReference>
<evidence type="ECO:0000313" key="2">
    <source>
        <dbReference type="EMBL" id="SHF62696.1"/>
    </source>
</evidence>
<organism evidence="2 3">
    <name type="scientific">Loktanella atrilutea</name>
    <dbReference type="NCBI Taxonomy" id="366533"/>
    <lineage>
        <taxon>Bacteria</taxon>
        <taxon>Pseudomonadati</taxon>
        <taxon>Pseudomonadota</taxon>
        <taxon>Alphaproteobacteria</taxon>
        <taxon>Rhodobacterales</taxon>
        <taxon>Roseobacteraceae</taxon>
        <taxon>Loktanella</taxon>
    </lineage>
</organism>
<evidence type="ECO:0000313" key="3">
    <source>
        <dbReference type="Proteomes" id="UP000183987"/>
    </source>
</evidence>
<dbReference type="AlphaFoldDB" id="A0A1M5D6R7"/>